<dbReference type="AlphaFoldDB" id="A0A9E8LXJ0"/>
<name>A0A9E8LXJ0_9BACI</name>
<keyword evidence="5 7" id="KW-1133">Transmembrane helix</keyword>
<dbReference type="GO" id="GO:0005886">
    <property type="term" value="C:plasma membrane"/>
    <property type="evidence" value="ECO:0007669"/>
    <property type="project" value="TreeGrafter"/>
</dbReference>
<sequence length="611" mass="65820">MELAITFIILTITIVLFISGKLRADLVALLSLLALTVTGILNVQEALAGFASSTVIMLAGLFIVGGGIVRTGLAQMAGRFLLRFSGSSETRLFILLFLVVAIVGSFISNTGTVAIMLPIVVSMAISMKLSATTFLIPLAFASSLSGFMTLISTPTNLIVSETLVENGFEKLGFFSITPLGIVAFVTGIVYILSVRHLLPKETGKRRTKQNGLSPNELIKQYRLSEKLHRVIIPAHSKAVGQLLGNLNIPSRYHVIVLAIEQKNGEGFSLLHNAHQEMAGPESQLQPNDILYLEGTPESVARFAVDYDLQIEPHDDTERLVSKTIGIAEALLTPNSKFIHKTVSEAGFRKRYGVNVIGINRKGKYLLENISDLSLRFGDALLLQGTWEDIEYLSKDTTDMVIVGQPEKYASEAAAQGKAPIALAILLMMVLFMVLDIFPTAVSVSLAAIGMILTGCLRNMDDAYNHINWESLVLIAAMLPMGTALEKTGGISLLSEAVIQYLGGFGPIGILAGIYLLTALFGQFVSNTATAVLFAPIAINAAIGLDLNPVPFVMAVAVAAATSFATPFSTPANALVMTAGNFTFMDFFKVGMPLVLIMFFVMIIFIPMIYPF</sequence>
<keyword evidence="2" id="KW-0813">Transport</keyword>
<dbReference type="Gene3D" id="3.30.70.1450">
    <property type="entry name" value="Regulator of K+ conductance, C-terminal domain"/>
    <property type="match status" value="2"/>
</dbReference>
<evidence type="ECO:0000256" key="5">
    <source>
        <dbReference type="ARBA" id="ARBA00022989"/>
    </source>
</evidence>
<feature type="domain" description="RCK C-terminal" evidence="8">
    <location>
        <begin position="215"/>
        <end position="308"/>
    </location>
</feature>
<gene>
    <name evidence="9" type="ORF">OE104_06275</name>
</gene>
<dbReference type="KEGG" id="faf:OE104_06275"/>
<feature type="transmembrane region" description="Helical" evidence="7">
    <location>
        <begin position="549"/>
        <end position="569"/>
    </location>
</feature>
<dbReference type="PANTHER" id="PTHR43652:SF1">
    <property type="entry name" value="RESPONSE REGULATOR"/>
    <property type="match status" value="1"/>
</dbReference>
<keyword evidence="10" id="KW-1185">Reference proteome</keyword>
<dbReference type="GO" id="GO:0008324">
    <property type="term" value="F:monoatomic cation transmembrane transporter activity"/>
    <property type="evidence" value="ECO:0007669"/>
    <property type="project" value="InterPro"/>
</dbReference>
<evidence type="ECO:0000313" key="10">
    <source>
        <dbReference type="Proteomes" id="UP001164718"/>
    </source>
</evidence>
<feature type="transmembrane region" description="Helical" evidence="7">
    <location>
        <begin position="420"/>
        <end position="453"/>
    </location>
</feature>
<dbReference type="PROSITE" id="PS51202">
    <property type="entry name" value="RCK_C"/>
    <property type="match status" value="2"/>
</dbReference>
<feature type="domain" description="RCK C-terminal" evidence="8">
    <location>
        <begin position="314"/>
        <end position="398"/>
    </location>
</feature>
<keyword evidence="6 7" id="KW-0472">Membrane</keyword>
<evidence type="ECO:0000256" key="2">
    <source>
        <dbReference type="ARBA" id="ARBA00022448"/>
    </source>
</evidence>
<reference evidence="9" key="1">
    <citation type="submission" date="2022-09" db="EMBL/GenBank/DDBJ databases">
        <title>Complete Genomes of Fervidibacillus albus and Fervidibacillus halotolerans isolated from tidal flat sediments.</title>
        <authorList>
            <person name="Kwon K.K."/>
            <person name="Yang S.-H."/>
            <person name="Park M.J."/>
            <person name="Oh H.-M."/>
        </authorList>
    </citation>
    <scope>NUCLEOTIDE SEQUENCE</scope>
    <source>
        <strain evidence="9">MEBiC13591</strain>
    </source>
</reference>
<evidence type="ECO:0000256" key="6">
    <source>
        <dbReference type="ARBA" id="ARBA00023136"/>
    </source>
</evidence>
<dbReference type="EMBL" id="CP106878">
    <property type="protein sequence ID" value="WAA10916.1"/>
    <property type="molecule type" value="Genomic_DNA"/>
</dbReference>
<dbReference type="InterPro" id="IPR051679">
    <property type="entry name" value="DASS-Related_Transporters"/>
</dbReference>
<dbReference type="SUPFAM" id="SSF116726">
    <property type="entry name" value="TrkA C-terminal domain-like"/>
    <property type="match status" value="2"/>
</dbReference>
<dbReference type="Proteomes" id="UP001164718">
    <property type="component" value="Chromosome"/>
</dbReference>
<dbReference type="FunFam" id="3.30.70.1450:FF:000009">
    <property type="entry name" value="SLC13 family permease"/>
    <property type="match status" value="1"/>
</dbReference>
<feature type="transmembrane region" description="Helical" evidence="7">
    <location>
        <begin position="523"/>
        <end position="542"/>
    </location>
</feature>
<feature type="transmembrane region" description="Helical" evidence="7">
    <location>
        <begin position="465"/>
        <end position="484"/>
    </location>
</feature>
<dbReference type="InterPro" id="IPR036721">
    <property type="entry name" value="RCK_C_sf"/>
</dbReference>
<proteinExistence type="predicted"/>
<feature type="transmembrane region" description="Helical" evidence="7">
    <location>
        <begin position="496"/>
        <end position="517"/>
    </location>
</feature>
<dbReference type="PANTHER" id="PTHR43652">
    <property type="entry name" value="BASIC AMINO ACID ANTIPORTER YFCC-RELATED"/>
    <property type="match status" value="1"/>
</dbReference>
<dbReference type="InterPro" id="IPR006037">
    <property type="entry name" value="RCK_C"/>
</dbReference>
<evidence type="ECO:0000256" key="3">
    <source>
        <dbReference type="ARBA" id="ARBA00022692"/>
    </source>
</evidence>
<dbReference type="Pfam" id="PF03600">
    <property type="entry name" value="CitMHS"/>
    <property type="match status" value="1"/>
</dbReference>
<evidence type="ECO:0000259" key="8">
    <source>
        <dbReference type="PROSITE" id="PS51202"/>
    </source>
</evidence>
<evidence type="ECO:0000313" key="9">
    <source>
        <dbReference type="EMBL" id="WAA10916.1"/>
    </source>
</evidence>
<feature type="transmembrane region" description="Helical" evidence="7">
    <location>
        <begin position="48"/>
        <end position="69"/>
    </location>
</feature>
<dbReference type="Pfam" id="PF02080">
    <property type="entry name" value="TrkA_C"/>
    <property type="match status" value="2"/>
</dbReference>
<organism evidence="9 10">
    <name type="scientific">Fervidibacillus albus</name>
    <dbReference type="NCBI Taxonomy" id="2980026"/>
    <lineage>
        <taxon>Bacteria</taxon>
        <taxon>Bacillati</taxon>
        <taxon>Bacillota</taxon>
        <taxon>Bacilli</taxon>
        <taxon>Bacillales</taxon>
        <taxon>Bacillaceae</taxon>
        <taxon>Fervidibacillus</taxon>
    </lineage>
</organism>
<dbReference type="InterPro" id="IPR004680">
    <property type="entry name" value="Cit_transptr-like_dom"/>
</dbReference>
<feature type="transmembrane region" description="Helical" evidence="7">
    <location>
        <begin position="171"/>
        <end position="198"/>
    </location>
</feature>
<keyword evidence="3 7" id="KW-0812">Transmembrane</keyword>
<evidence type="ECO:0000256" key="7">
    <source>
        <dbReference type="SAM" id="Phobius"/>
    </source>
</evidence>
<feature type="transmembrane region" description="Helical" evidence="7">
    <location>
        <begin position="589"/>
        <end position="609"/>
    </location>
</feature>
<accession>A0A9E8LXJ0</accession>
<protein>
    <submittedName>
        <fullName evidence="9">SLC13 family permease</fullName>
    </submittedName>
</protein>
<evidence type="ECO:0000256" key="1">
    <source>
        <dbReference type="ARBA" id="ARBA00004141"/>
    </source>
</evidence>
<dbReference type="GO" id="GO:0006813">
    <property type="term" value="P:potassium ion transport"/>
    <property type="evidence" value="ECO:0007669"/>
    <property type="project" value="InterPro"/>
</dbReference>
<evidence type="ECO:0000256" key="4">
    <source>
        <dbReference type="ARBA" id="ARBA00022737"/>
    </source>
</evidence>
<dbReference type="RefSeq" id="WP_275418725.1">
    <property type="nucleotide sequence ID" value="NZ_CP106878.1"/>
</dbReference>
<feature type="transmembrane region" description="Helical" evidence="7">
    <location>
        <begin position="138"/>
        <end position="159"/>
    </location>
</feature>
<keyword evidence="4" id="KW-0677">Repeat</keyword>
<feature type="transmembrane region" description="Helical" evidence="7">
    <location>
        <begin position="90"/>
        <end position="107"/>
    </location>
</feature>
<comment type="subcellular location">
    <subcellularLocation>
        <location evidence="1">Membrane</location>
        <topology evidence="1">Multi-pass membrane protein</topology>
    </subcellularLocation>
</comment>